<accession>A0AAD4W0M1</accession>
<proteinExistence type="predicted"/>
<reference evidence="1 2" key="1">
    <citation type="journal article" date="2022" name="G3 (Bethesda)">
        <title>Whole-genome sequence and methylome profiling of the almond [Prunus dulcis (Mill.) D.A. Webb] cultivar 'Nonpareil'.</title>
        <authorList>
            <person name="D'Amico-Willman K.M."/>
            <person name="Ouma W.Z."/>
            <person name="Meulia T."/>
            <person name="Sideli G.M."/>
            <person name="Gradziel T.M."/>
            <person name="Fresnedo-Ramirez J."/>
        </authorList>
    </citation>
    <scope>NUCLEOTIDE SEQUENCE [LARGE SCALE GENOMIC DNA]</scope>
    <source>
        <strain evidence="1">Clone GOH B32 T37-40</strain>
    </source>
</reference>
<protein>
    <submittedName>
        <fullName evidence="1">Uncharacterized protein</fullName>
    </submittedName>
</protein>
<evidence type="ECO:0000313" key="1">
    <source>
        <dbReference type="EMBL" id="KAI5333889.1"/>
    </source>
</evidence>
<dbReference type="EMBL" id="JAJFAZ020000004">
    <property type="protein sequence ID" value="KAI5333889.1"/>
    <property type="molecule type" value="Genomic_DNA"/>
</dbReference>
<keyword evidence="2" id="KW-1185">Reference proteome</keyword>
<dbReference type="Proteomes" id="UP001054821">
    <property type="component" value="Chromosome 4"/>
</dbReference>
<comment type="caution">
    <text evidence="1">The sequence shown here is derived from an EMBL/GenBank/DDBJ whole genome shotgun (WGS) entry which is preliminary data.</text>
</comment>
<sequence>MNEGLWYCIGKNYVWLDPSVRWARHRGDVGIFTEFVSGFEKFKAGPVTNELIYKYEDGFTHAGVVLKDLLVSLFVNPVPI</sequence>
<organism evidence="1 2">
    <name type="scientific">Prunus dulcis</name>
    <name type="common">Almond</name>
    <name type="synonym">Amygdalus dulcis</name>
    <dbReference type="NCBI Taxonomy" id="3755"/>
    <lineage>
        <taxon>Eukaryota</taxon>
        <taxon>Viridiplantae</taxon>
        <taxon>Streptophyta</taxon>
        <taxon>Embryophyta</taxon>
        <taxon>Tracheophyta</taxon>
        <taxon>Spermatophyta</taxon>
        <taxon>Magnoliopsida</taxon>
        <taxon>eudicotyledons</taxon>
        <taxon>Gunneridae</taxon>
        <taxon>Pentapetalae</taxon>
        <taxon>rosids</taxon>
        <taxon>fabids</taxon>
        <taxon>Rosales</taxon>
        <taxon>Rosaceae</taxon>
        <taxon>Amygdaloideae</taxon>
        <taxon>Amygdaleae</taxon>
        <taxon>Prunus</taxon>
    </lineage>
</organism>
<name>A0AAD4W0M1_PRUDU</name>
<evidence type="ECO:0000313" key="2">
    <source>
        <dbReference type="Proteomes" id="UP001054821"/>
    </source>
</evidence>
<dbReference type="AlphaFoldDB" id="A0AAD4W0M1"/>
<gene>
    <name evidence="1" type="ORF">L3X38_024021</name>
</gene>